<dbReference type="PANTHER" id="PTHR22926">
    <property type="entry name" value="PHOSPHO-N-ACETYLMURAMOYL-PENTAPEPTIDE-TRANSFERASE"/>
    <property type="match status" value="1"/>
</dbReference>
<dbReference type="AlphaFoldDB" id="A0A1F7GD22"/>
<dbReference type="EMBL" id="MFZF01000016">
    <property type="protein sequence ID" value="OGK16492.1"/>
    <property type="molecule type" value="Genomic_DNA"/>
</dbReference>
<keyword evidence="7" id="KW-0460">Magnesium</keyword>
<dbReference type="PANTHER" id="PTHR22926:SF3">
    <property type="entry name" value="UNDECAPRENYL-PHOSPHATE ALPHA-N-ACETYLGLUCOSAMINYL 1-PHOSPHATE TRANSFERASE"/>
    <property type="match status" value="1"/>
</dbReference>
<keyword evidence="6 8" id="KW-0472">Membrane</keyword>
<evidence type="ECO:0000313" key="9">
    <source>
        <dbReference type="EMBL" id="OGK16492.1"/>
    </source>
</evidence>
<dbReference type="GO" id="GO:0005886">
    <property type="term" value="C:plasma membrane"/>
    <property type="evidence" value="ECO:0007669"/>
    <property type="project" value="UniProtKB-SubCell"/>
</dbReference>
<feature type="transmembrane region" description="Helical" evidence="8">
    <location>
        <begin position="254"/>
        <end position="273"/>
    </location>
</feature>
<feature type="transmembrane region" description="Helical" evidence="8">
    <location>
        <begin position="229"/>
        <end position="248"/>
    </location>
</feature>
<feature type="transmembrane region" description="Helical" evidence="8">
    <location>
        <begin position="103"/>
        <end position="123"/>
    </location>
</feature>
<feature type="transmembrane region" description="Helical" evidence="8">
    <location>
        <begin position="328"/>
        <end position="345"/>
    </location>
</feature>
<keyword evidence="5 8" id="KW-1133">Transmembrane helix</keyword>
<dbReference type="GO" id="GO:0016780">
    <property type="term" value="F:phosphotransferase activity, for other substituted phosphate groups"/>
    <property type="evidence" value="ECO:0007669"/>
    <property type="project" value="InterPro"/>
</dbReference>
<feature type="transmembrane region" description="Helical" evidence="8">
    <location>
        <begin position="203"/>
        <end position="222"/>
    </location>
</feature>
<evidence type="ECO:0000256" key="2">
    <source>
        <dbReference type="ARBA" id="ARBA00022475"/>
    </source>
</evidence>
<keyword evidence="2" id="KW-1003">Cell membrane</keyword>
<comment type="caution">
    <text evidence="9">The sequence shown here is derived from an EMBL/GenBank/DDBJ whole genome shotgun (WGS) entry which is preliminary data.</text>
</comment>
<dbReference type="GO" id="GO:0044038">
    <property type="term" value="P:cell wall macromolecule biosynthetic process"/>
    <property type="evidence" value="ECO:0007669"/>
    <property type="project" value="TreeGrafter"/>
</dbReference>
<evidence type="ECO:0000256" key="5">
    <source>
        <dbReference type="ARBA" id="ARBA00022989"/>
    </source>
</evidence>
<feature type="transmembrane region" description="Helical" evidence="8">
    <location>
        <begin position="6"/>
        <end position="27"/>
    </location>
</feature>
<feature type="transmembrane region" description="Helical" evidence="8">
    <location>
        <begin position="148"/>
        <end position="167"/>
    </location>
</feature>
<evidence type="ECO:0000256" key="6">
    <source>
        <dbReference type="ARBA" id="ARBA00023136"/>
    </source>
</evidence>
<keyword evidence="7" id="KW-0479">Metal-binding</keyword>
<feature type="transmembrane region" description="Helical" evidence="8">
    <location>
        <begin position="48"/>
        <end position="68"/>
    </location>
</feature>
<evidence type="ECO:0000256" key="4">
    <source>
        <dbReference type="ARBA" id="ARBA00022692"/>
    </source>
</evidence>
<evidence type="ECO:0000256" key="3">
    <source>
        <dbReference type="ARBA" id="ARBA00022679"/>
    </source>
</evidence>
<name>A0A1F7GD22_9BACT</name>
<dbReference type="Proteomes" id="UP000178372">
    <property type="component" value="Unassembled WGS sequence"/>
</dbReference>
<dbReference type="CDD" id="cd06853">
    <property type="entry name" value="GT_WecA_like"/>
    <property type="match status" value="1"/>
</dbReference>
<feature type="transmembrane region" description="Helical" evidence="8">
    <location>
        <begin position="179"/>
        <end position="197"/>
    </location>
</feature>
<dbReference type="GO" id="GO:0046872">
    <property type="term" value="F:metal ion binding"/>
    <property type="evidence" value="ECO:0007669"/>
    <property type="project" value="UniProtKB-KW"/>
</dbReference>
<proteinExistence type="predicted"/>
<accession>A0A1F7GD22</accession>
<evidence type="ECO:0000256" key="1">
    <source>
        <dbReference type="ARBA" id="ARBA00004651"/>
    </source>
</evidence>
<feature type="binding site" evidence="7">
    <location>
        <position position="168"/>
    </location>
    <ligand>
        <name>Mg(2+)</name>
        <dbReference type="ChEBI" id="CHEBI:18420"/>
    </ligand>
</feature>
<protein>
    <recommendedName>
        <fullName evidence="11">Undecaprenyl-phosphate alpha-N-acetylglucosaminyl 1-phosphate transferase</fullName>
    </recommendedName>
</protein>
<dbReference type="GO" id="GO:0009103">
    <property type="term" value="P:lipopolysaccharide biosynthetic process"/>
    <property type="evidence" value="ECO:0007669"/>
    <property type="project" value="TreeGrafter"/>
</dbReference>
<feature type="transmembrane region" description="Helical" evidence="8">
    <location>
        <begin position="304"/>
        <end position="322"/>
    </location>
</feature>
<sequence length="353" mass="39058">MNSYFIPFVVSFFISVLSTPGVLKFAQKYKLVDDPKTRNQPARTHTGIIPRAGGLAILLGIIIPILLFVTLNKVVVGILVGAVLIVVTGLLDDYYDLSPFLRLVINFAIAVIVILFGLGVPYISNPFGGVIRLDQVYLTISFLGTHKFLLFANIFAIFWIVSLMNFINWSKGVDGQLPGFVAISCLFIGIFALRFSSHEVAKSSVSMIAFVTSGAFAGFLVWNMYPQKIMPGYSGGALAGFMLATLSILSFAKLGILLMVLSVPIIDALYVFVRRILAGQSPFKGDASHFHHRLLQIGWGRRRIAVFYWIISFIFGVSALYFRGEQKMLAFATATILIACFIFIIQRIKEDMI</sequence>
<keyword evidence="4 8" id="KW-0812">Transmembrane</keyword>
<reference evidence="9 10" key="1">
    <citation type="journal article" date="2016" name="Nat. Commun.">
        <title>Thousands of microbial genomes shed light on interconnected biogeochemical processes in an aquifer system.</title>
        <authorList>
            <person name="Anantharaman K."/>
            <person name="Brown C.T."/>
            <person name="Hug L.A."/>
            <person name="Sharon I."/>
            <person name="Castelle C.J."/>
            <person name="Probst A.J."/>
            <person name="Thomas B.C."/>
            <person name="Singh A."/>
            <person name="Wilkins M.J."/>
            <person name="Karaoz U."/>
            <person name="Brodie E.L."/>
            <person name="Williams K.H."/>
            <person name="Hubbard S.S."/>
            <person name="Banfield J.F."/>
        </authorList>
    </citation>
    <scope>NUCLEOTIDE SEQUENCE [LARGE SCALE GENOMIC DNA]</scope>
</reference>
<dbReference type="InterPro" id="IPR000715">
    <property type="entry name" value="Glycosyl_transferase_4"/>
</dbReference>
<evidence type="ECO:0000256" key="8">
    <source>
        <dbReference type="SAM" id="Phobius"/>
    </source>
</evidence>
<evidence type="ECO:0000313" key="10">
    <source>
        <dbReference type="Proteomes" id="UP000178372"/>
    </source>
</evidence>
<dbReference type="Pfam" id="PF00953">
    <property type="entry name" value="Glycos_transf_4"/>
    <property type="match status" value="1"/>
</dbReference>
<comment type="subcellular location">
    <subcellularLocation>
        <location evidence="1">Cell membrane</location>
        <topology evidence="1">Multi-pass membrane protein</topology>
    </subcellularLocation>
</comment>
<comment type="cofactor">
    <cofactor evidence="7">
        <name>Mg(2+)</name>
        <dbReference type="ChEBI" id="CHEBI:18420"/>
    </cofactor>
</comment>
<organism evidence="9 10">
    <name type="scientific">Candidatus Roizmanbacteria bacterium RIFCSPHIGHO2_01_FULL_39_12b</name>
    <dbReference type="NCBI Taxonomy" id="1802030"/>
    <lineage>
        <taxon>Bacteria</taxon>
        <taxon>Candidatus Roizmaniibacteriota</taxon>
    </lineage>
</organism>
<keyword evidence="3" id="KW-0808">Transferase</keyword>
<dbReference type="GO" id="GO:0071555">
    <property type="term" value="P:cell wall organization"/>
    <property type="evidence" value="ECO:0007669"/>
    <property type="project" value="TreeGrafter"/>
</dbReference>
<gene>
    <name evidence="9" type="ORF">A2690_04040</name>
</gene>
<feature type="transmembrane region" description="Helical" evidence="8">
    <location>
        <begin position="74"/>
        <end position="91"/>
    </location>
</feature>
<evidence type="ECO:0008006" key="11">
    <source>
        <dbReference type="Google" id="ProtNLM"/>
    </source>
</evidence>
<evidence type="ECO:0000256" key="7">
    <source>
        <dbReference type="PIRSR" id="PIRSR600715-1"/>
    </source>
</evidence>